<dbReference type="Pfam" id="PF04264">
    <property type="entry name" value="YceI"/>
    <property type="match status" value="1"/>
</dbReference>
<dbReference type="SMR" id="D7BAK6"/>
<feature type="domain" description="Lipid/polyisoprenoid-binding YceI-like" evidence="1">
    <location>
        <begin position="2"/>
        <end position="170"/>
    </location>
</feature>
<organism evidence="2 3">
    <name type="scientific">Allomeiothermus silvanus (strain ATCC 700542 / DSM 9946 / NBRC 106475 / NCIMB 13440 / VI-R2)</name>
    <name type="common">Thermus silvanus</name>
    <dbReference type="NCBI Taxonomy" id="526227"/>
    <lineage>
        <taxon>Bacteria</taxon>
        <taxon>Thermotogati</taxon>
        <taxon>Deinococcota</taxon>
        <taxon>Deinococci</taxon>
        <taxon>Thermales</taxon>
        <taxon>Thermaceae</taxon>
        <taxon>Allomeiothermus</taxon>
    </lineage>
</organism>
<dbReference type="SMART" id="SM00867">
    <property type="entry name" value="YceI"/>
    <property type="match status" value="1"/>
</dbReference>
<protein>
    <submittedName>
        <fullName evidence="2">YceI family protein</fullName>
    </submittedName>
</protein>
<dbReference type="PANTHER" id="PTHR34406">
    <property type="entry name" value="PROTEIN YCEI"/>
    <property type="match status" value="1"/>
</dbReference>
<evidence type="ECO:0000259" key="1">
    <source>
        <dbReference type="SMART" id="SM00867"/>
    </source>
</evidence>
<evidence type="ECO:0000313" key="3">
    <source>
        <dbReference type="Proteomes" id="UP000001916"/>
    </source>
</evidence>
<dbReference type="EMBL" id="CP002042">
    <property type="protein sequence ID" value="ADH62528.1"/>
    <property type="molecule type" value="Genomic_DNA"/>
</dbReference>
<dbReference type="OrthoDB" id="9811006at2"/>
<sequence>MKWNLDPSHTSIDFKVRHMGIASVRGSLKVLSGSVETDEAGRPIQVEAVIDAASIATGEPQRDGHLRSADFLHAEQYPEIRFVSTQIEPLGGNRYRIQGNLTIRDITKPVTLEAEVSAPIKDPWGMQRVAASASGQINRKDWNLTWNQVLELGALLVGEEVKFNLEVEAVAPAPVAAQ</sequence>
<gene>
    <name evidence="2" type="ordered locus">Mesil_0607</name>
</gene>
<dbReference type="RefSeq" id="WP_013157120.1">
    <property type="nucleotide sequence ID" value="NC_014212.1"/>
</dbReference>
<name>D7BAK6_ALLS1</name>
<dbReference type="Gene3D" id="2.40.128.110">
    <property type="entry name" value="Lipid/polyisoprenoid-binding, YceI-like"/>
    <property type="match status" value="1"/>
</dbReference>
<dbReference type="AlphaFoldDB" id="D7BAK6"/>
<dbReference type="KEGG" id="msv:Mesil_0607"/>
<accession>D7BAK6</accession>
<reference evidence="2 3" key="1">
    <citation type="journal article" date="2010" name="Stand. Genomic Sci.">
        <title>Complete genome sequence of Meiothermus silvanus type strain (VI-R2).</title>
        <authorList>
            <person name="Sikorski J."/>
            <person name="Tindall B.J."/>
            <person name="Lowry S."/>
            <person name="Lucas S."/>
            <person name="Nolan M."/>
            <person name="Copeland A."/>
            <person name="Glavina Del Rio T."/>
            <person name="Tice H."/>
            <person name="Cheng J.F."/>
            <person name="Han C."/>
            <person name="Pitluck S."/>
            <person name="Liolios K."/>
            <person name="Ivanova N."/>
            <person name="Mavromatis K."/>
            <person name="Mikhailova N."/>
            <person name="Pati A."/>
            <person name="Goodwin L."/>
            <person name="Chen A."/>
            <person name="Palaniappan K."/>
            <person name="Land M."/>
            <person name="Hauser L."/>
            <person name="Chang Y.J."/>
            <person name="Jeffries C.D."/>
            <person name="Rohde M."/>
            <person name="Goker M."/>
            <person name="Woyke T."/>
            <person name="Bristow J."/>
            <person name="Eisen J.A."/>
            <person name="Markowitz V."/>
            <person name="Hugenholtz P."/>
            <person name="Kyrpides N.C."/>
            <person name="Klenk H.P."/>
            <person name="Lapidus A."/>
        </authorList>
    </citation>
    <scope>NUCLEOTIDE SEQUENCE [LARGE SCALE GENOMIC DNA]</scope>
    <source>
        <strain evidence="3">ATCC 700542 / DSM 9946 / VI-R2</strain>
    </source>
</reference>
<dbReference type="SUPFAM" id="SSF101874">
    <property type="entry name" value="YceI-like"/>
    <property type="match status" value="1"/>
</dbReference>
<dbReference type="STRING" id="526227.Mesil_0607"/>
<dbReference type="PANTHER" id="PTHR34406:SF1">
    <property type="entry name" value="PROTEIN YCEI"/>
    <property type="match status" value="1"/>
</dbReference>
<proteinExistence type="predicted"/>
<dbReference type="eggNOG" id="COG2353">
    <property type="taxonomic scope" value="Bacteria"/>
</dbReference>
<dbReference type="HOGENOM" id="CLU_071003_3_0_0"/>
<keyword evidence="3" id="KW-1185">Reference proteome</keyword>
<evidence type="ECO:0000313" key="2">
    <source>
        <dbReference type="EMBL" id="ADH62528.1"/>
    </source>
</evidence>
<dbReference type="InterPro" id="IPR036761">
    <property type="entry name" value="TTHA0802/YceI-like_sf"/>
</dbReference>
<dbReference type="InterPro" id="IPR007372">
    <property type="entry name" value="Lipid/polyisoprenoid-bd_YceI"/>
</dbReference>
<dbReference type="Proteomes" id="UP000001916">
    <property type="component" value="Chromosome"/>
</dbReference>